<dbReference type="Proteomes" id="UP000291422">
    <property type="component" value="Unassembled WGS sequence"/>
</dbReference>
<sequence length="56" mass="6315">MVAQWASDMYTLLQDQEDSSEAACGADILTVYERLFVDERVCEDPTIEDGRDTSQP</sequence>
<protein>
    <submittedName>
        <fullName evidence="1">Uncharacterized protein</fullName>
    </submittedName>
</protein>
<evidence type="ECO:0000313" key="2">
    <source>
        <dbReference type="Proteomes" id="UP000291422"/>
    </source>
</evidence>
<proteinExistence type="predicted"/>
<reference evidence="2" key="1">
    <citation type="journal article" date="2019" name="bioRxiv">
        <title>Genomics, evolutionary history and diagnostics of the Alternaria alternata species group including apple and Asian pear pathotypes.</title>
        <authorList>
            <person name="Armitage A.D."/>
            <person name="Cockerton H.M."/>
            <person name="Sreenivasaprasad S."/>
            <person name="Woodhall J.W."/>
            <person name="Lane C.R."/>
            <person name="Harrison R.J."/>
            <person name="Clarkson J.P."/>
        </authorList>
    </citation>
    <scope>NUCLEOTIDE SEQUENCE [LARGE SCALE GENOMIC DNA]</scope>
    <source>
        <strain evidence="2">FERA 1177</strain>
    </source>
</reference>
<dbReference type="AlphaFoldDB" id="A0A4Q4NE44"/>
<organism evidence="1 2">
    <name type="scientific">Alternaria alternata</name>
    <name type="common">Alternaria rot fungus</name>
    <name type="synonym">Torula alternata</name>
    <dbReference type="NCBI Taxonomy" id="5599"/>
    <lineage>
        <taxon>Eukaryota</taxon>
        <taxon>Fungi</taxon>
        <taxon>Dikarya</taxon>
        <taxon>Ascomycota</taxon>
        <taxon>Pezizomycotina</taxon>
        <taxon>Dothideomycetes</taxon>
        <taxon>Pleosporomycetidae</taxon>
        <taxon>Pleosporales</taxon>
        <taxon>Pleosporineae</taxon>
        <taxon>Pleosporaceae</taxon>
        <taxon>Alternaria</taxon>
        <taxon>Alternaria sect. Alternaria</taxon>
        <taxon>Alternaria alternata complex</taxon>
    </lineage>
</organism>
<comment type="caution">
    <text evidence="1">The sequence shown here is derived from an EMBL/GenBank/DDBJ whole genome shotgun (WGS) entry which is preliminary data.</text>
</comment>
<evidence type="ECO:0000313" key="1">
    <source>
        <dbReference type="EMBL" id="RYN74907.1"/>
    </source>
</evidence>
<dbReference type="EMBL" id="PDXD01000016">
    <property type="protein sequence ID" value="RYN74907.1"/>
    <property type="molecule type" value="Genomic_DNA"/>
</dbReference>
<name>A0A4Q4NE44_ALTAL</name>
<accession>A0A4Q4NE44</accession>
<gene>
    <name evidence="1" type="ORF">AA0117_g6698</name>
</gene>